<dbReference type="GeneID" id="19952894"/>
<feature type="region of interest" description="Disordered" evidence="1">
    <location>
        <begin position="123"/>
        <end position="154"/>
    </location>
</feature>
<dbReference type="InParanoid" id="T0RD02"/>
<keyword evidence="3" id="KW-1185">Reference proteome</keyword>
<feature type="region of interest" description="Disordered" evidence="1">
    <location>
        <begin position="167"/>
        <end position="188"/>
    </location>
</feature>
<evidence type="ECO:0000256" key="1">
    <source>
        <dbReference type="SAM" id="MobiDB-lite"/>
    </source>
</evidence>
<feature type="compositionally biased region" description="Basic and acidic residues" evidence="1">
    <location>
        <begin position="123"/>
        <end position="142"/>
    </location>
</feature>
<reference evidence="2 3" key="1">
    <citation type="submission" date="2012-04" db="EMBL/GenBank/DDBJ databases">
        <title>The Genome Sequence of Saprolegnia declina VS20.</title>
        <authorList>
            <consortium name="The Broad Institute Genome Sequencing Platform"/>
            <person name="Russ C."/>
            <person name="Nusbaum C."/>
            <person name="Tyler B."/>
            <person name="van West P."/>
            <person name="Dieguez-Uribeondo J."/>
            <person name="de Bruijn I."/>
            <person name="Tripathy S."/>
            <person name="Jiang R."/>
            <person name="Young S.K."/>
            <person name="Zeng Q."/>
            <person name="Gargeya S."/>
            <person name="Fitzgerald M."/>
            <person name="Haas B."/>
            <person name="Abouelleil A."/>
            <person name="Alvarado L."/>
            <person name="Arachchi H.M."/>
            <person name="Berlin A."/>
            <person name="Chapman S.B."/>
            <person name="Goldberg J."/>
            <person name="Griggs A."/>
            <person name="Gujja S."/>
            <person name="Hansen M."/>
            <person name="Howarth C."/>
            <person name="Imamovic A."/>
            <person name="Larimer J."/>
            <person name="McCowen C."/>
            <person name="Montmayeur A."/>
            <person name="Murphy C."/>
            <person name="Neiman D."/>
            <person name="Pearson M."/>
            <person name="Priest M."/>
            <person name="Roberts A."/>
            <person name="Saif S."/>
            <person name="Shea T."/>
            <person name="Sisk P."/>
            <person name="Sykes S."/>
            <person name="Wortman J."/>
            <person name="Nusbaum C."/>
            <person name="Birren B."/>
        </authorList>
    </citation>
    <scope>NUCLEOTIDE SEQUENCE [LARGE SCALE GENOMIC DNA]</scope>
    <source>
        <strain evidence="2 3">VS20</strain>
    </source>
</reference>
<dbReference type="OMA" id="THAIRTW"/>
<dbReference type="EMBL" id="JH767178">
    <property type="protein sequence ID" value="EQC30108.1"/>
    <property type="molecule type" value="Genomic_DNA"/>
</dbReference>
<sequence>MMYQPPPLQTPSRRPGSHASSTSSSDHATTEYWKQHGALKMSYLDDVHAVHATFRKILGSHDLDERRKVAHLVEYVAFCKQVLEEDAATHAIRTWEELARVRKYISHIVVPYVTKLSTDDLPERVEDDDAMGRDSMLSRDSMDSLGSPPQPETNHVKVMWTGRRHGDLGQRPQFSLPPPSVMDDRSSMTSSENTYASYHTENEMDYWRSHGALKDAHFANVLAVHAAFKQHLSRPGAVQNEQRQKIEYLMGYVEFCLHVLQETPSSHPPRSNADLRRLTKSIHKIITPYMHKLTQSSSLSSVSSVSGSKMLPSMSDQLFAVKHQNPTMSPNLRDDRQRRLDAYWQQHTQLKQMYLGSVGEAYRFFQMYLQRYRGHKSPEHIQDVMHLFEYADYCGQVLEETPATHAPRDIKELEHVYTYITTVIEPHLKKLQTEVNATLSPLRDTFLSTEISLPSLAPSNASSAAPRTDSSFSSAASDRPSQHVYWRKHAALKEIYGQKVGMVLQSFQKYVQAHSQAKSATEARKLARLYEMLEQVEFCCGIFAETERTHPPREIAELDAVHQCITQVVIPYCQSVDGGDSKAIF</sequence>
<dbReference type="STRING" id="1156394.T0RD02"/>
<dbReference type="AlphaFoldDB" id="T0RD02"/>
<dbReference type="Proteomes" id="UP000030762">
    <property type="component" value="Unassembled WGS sequence"/>
</dbReference>
<organism evidence="2 3">
    <name type="scientific">Saprolegnia diclina (strain VS20)</name>
    <dbReference type="NCBI Taxonomy" id="1156394"/>
    <lineage>
        <taxon>Eukaryota</taxon>
        <taxon>Sar</taxon>
        <taxon>Stramenopiles</taxon>
        <taxon>Oomycota</taxon>
        <taxon>Saprolegniomycetes</taxon>
        <taxon>Saprolegniales</taxon>
        <taxon>Saprolegniaceae</taxon>
        <taxon>Saprolegnia</taxon>
    </lineage>
</organism>
<gene>
    <name evidence="2" type="ORF">SDRG_12167</name>
</gene>
<name>T0RD02_SAPDV</name>
<dbReference type="RefSeq" id="XP_008616451.1">
    <property type="nucleotide sequence ID" value="XM_008618229.1"/>
</dbReference>
<feature type="region of interest" description="Disordered" evidence="1">
    <location>
        <begin position="1"/>
        <end position="29"/>
    </location>
</feature>
<feature type="compositionally biased region" description="Low complexity" evidence="1">
    <location>
        <begin position="17"/>
        <end position="27"/>
    </location>
</feature>
<dbReference type="OrthoDB" id="69171at2759"/>
<dbReference type="VEuPathDB" id="FungiDB:SDRG_12167"/>
<evidence type="ECO:0000313" key="2">
    <source>
        <dbReference type="EMBL" id="EQC30108.1"/>
    </source>
</evidence>
<proteinExistence type="predicted"/>
<evidence type="ECO:0000313" key="3">
    <source>
        <dbReference type="Proteomes" id="UP000030762"/>
    </source>
</evidence>
<protein>
    <submittedName>
        <fullName evidence="2">Uncharacterized protein</fullName>
    </submittedName>
</protein>
<feature type="region of interest" description="Disordered" evidence="1">
    <location>
        <begin position="458"/>
        <end position="477"/>
    </location>
</feature>
<accession>T0RD02</accession>